<dbReference type="EMBL" id="GG738911">
    <property type="protein sequence ID" value="EFC38117.1"/>
    <property type="molecule type" value="Genomic_DNA"/>
</dbReference>
<dbReference type="RefSeq" id="XP_002670861.1">
    <property type="nucleotide sequence ID" value="XM_002670815.1"/>
</dbReference>
<dbReference type="OMA" id="CGASTIM"/>
<organism evidence="5">
    <name type="scientific">Naegleria gruberi</name>
    <name type="common">Amoeba</name>
    <dbReference type="NCBI Taxonomy" id="5762"/>
    <lineage>
        <taxon>Eukaryota</taxon>
        <taxon>Discoba</taxon>
        <taxon>Heterolobosea</taxon>
        <taxon>Tetramitia</taxon>
        <taxon>Eutetramitia</taxon>
        <taxon>Vahlkampfiidae</taxon>
        <taxon>Naegleria</taxon>
    </lineage>
</organism>
<name>D2VYI5_NAEGR</name>
<feature type="transmembrane region" description="Helical" evidence="2">
    <location>
        <begin position="445"/>
        <end position="473"/>
    </location>
</feature>
<gene>
    <name evidence="4" type="ORF">NAEGRDRAFT_74133</name>
</gene>
<accession>D2VYI5</accession>
<reference evidence="4 5" key="1">
    <citation type="journal article" date="2010" name="Cell">
        <title>The genome of Naegleria gruberi illuminates early eukaryotic versatility.</title>
        <authorList>
            <person name="Fritz-Laylin L.K."/>
            <person name="Prochnik S.E."/>
            <person name="Ginger M.L."/>
            <person name="Dacks J.B."/>
            <person name="Carpenter M.L."/>
            <person name="Field M.C."/>
            <person name="Kuo A."/>
            <person name="Paredez A."/>
            <person name="Chapman J."/>
            <person name="Pham J."/>
            <person name="Shu S."/>
            <person name="Neupane R."/>
            <person name="Cipriano M."/>
            <person name="Mancuso J."/>
            <person name="Tu H."/>
            <person name="Salamov A."/>
            <person name="Lindquist E."/>
            <person name="Shapiro H."/>
            <person name="Lucas S."/>
            <person name="Grigoriev I.V."/>
            <person name="Cande W.Z."/>
            <person name="Fulton C."/>
            <person name="Rokhsar D.S."/>
            <person name="Dawson S.C."/>
        </authorList>
    </citation>
    <scope>NUCLEOTIDE SEQUENCE [LARGE SCALE GENOMIC DNA]</scope>
    <source>
        <strain evidence="4 5">NEG-M</strain>
    </source>
</reference>
<sequence>MSRFALTLVLLIISLLISDSYSSTSQTFETQHLGQLPQLDHVLVAVDEVMRLPPVSQSYFPRLFSLDSTIFEYCSTNASFSQRFQLLGEFDINSCSDLLCNKMNQVLLNLTNIEQLDQVDSAVNACLYCKHMENRGEFVEIYNNGTCFDVNQIFSEIEFTMVLKRQCNTGEEMVDLPLFDYEMLTTPFFVGKLGDYKKSRNETVNTKYVSLYEMFSFFNSISREDLADLKRQGPFHLPVLCWCNYQNPNSLSFAFYCNDAYHLFFIPLSYRAVQWIFFIIFEGLFMFIVWAILLPRLIERIKKFRQMAMRDISFSGAALFSKFRKTMKHFFDIVMHPPIMLSMSCLCGGLENLFRFVFNFSQTKDFNDRYFSGLFRGISAVFVVCAYSSLVISWSHVIDISTRKDQGSKGLSKLNKAILIAFYLGVILVLIISGIVYATVSDYGYAWIVLGASVPLFLLTFVIGFMFYGFKIFLTLRKRDSNAGILEYRFTKFILLVSILSIGVLIVCFLNLFTFILGYDILGLFWGITRNIFLDTSLITLISSCTYITLNEESFRIMYGDRITDRVMKCYELMKCTWKGMRDEKKEEKSSRRPSIKNSQMAYPIDQSVVNNESTSELLSTISSTNNLVSSQNSPLP</sequence>
<evidence type="ECO:0000256" key="1">
    <source>
        <dbReference type="SAM" id="MobiDB-lite"/>
    </source>
</evidence>
<dbReference type="OrthoDB" id="10389908at2759"/>
<evidence type="ECO:0000313" key="4">
    <source>
        <dbReference type="EMBL" id="EFC38117.1"/>
    </source>
</evidence>
<proteinExistence type="predicted"/>
<feature type="transmembrane region" description="Helical" evidence="2">
    <location>
        <begin position="330"/>
        <end position="354"/>
    </location>
</feature>
<keyword evidence="2" id="KW-1133">Transmembrane helix</keyword>
<dbReference type="KEGG" id="ngr:NAEGRDRAFT_74133"/>
<keyword evidence="5" id="KW-1185">Reference proteome</keyword>
<dbReference type="VEuPathDB" id="AmoebaDB:NAEGRDRAFT_74133"/>
<keyword evidence="2" id="KW-0812">Transmembrane</keyword>
<evidence type="ECO:0000256" key="3">
    <source>
        <dbReference type="SAM" id="SignalP"/>
    </source>
</evidence>
<feature type="chain" id="PRO_5003038036" evidence="3">
    <location>
        <begin position="23"/>
        <end position="637"/>
    </location>
</feature>
<dbReference type="InParanoid" id="D2VYI5"/>
<feature type="region of interest" description="Disordered" evidence="1">
    <location>
        <begin position="584"/>
        <end position="609"/>
    </location>
</feature>
<protein>
    <submittedName>
        <fullName evidence="4">Predicted protein</fullName>
    </submittedName>
</protein>
<feature type="signal peptide" evidence="3">
    <location>
        <begin position="1"/>
        <end position="22"/>
    </location>
</feature>
<dbReference type="GeneID" id="8858012"/>
<keyword evidence="3" id="KW-0732">Signal</keyword>
<dbReference type="AlphaFoldDB" id="D2VYI5"/>
<keyword evidence="2" id="KW-0472">Membrane</keyword>
<feature type="transmembrane region" description="Helical" evidence="2">
    <location>
        <begin position="493"/>
        <end position="519"/>
    </location>
</feature>
<evidence type="ECO:0000256" key="2">
    <source>
        <dbReference type="SAM" id="Phobius"/>
    </source>
</evidence>
<feature type="transmembrane region" description="Helical" evidence="2">
    <location>
        <begin position="275"/>
        <end position="298"/>
    </location>
</feature>
<dbReference type="Proteomes" id="UP000006671">
    <property type="component" value="Unassembled WGS sequence"/>
</dbReference>
<feature type="transmembrane region" description="Helical" evidence="2">
    <location>
        <begin position="374"/>
        <end position="397"/>
    </location>
</feature>
<feature type="transmembrane region" description="Helical" evidence="2">
    <location>
        <begin position="418"/>
        <end position="439"/>
    </location>
</feature>
<evidence type="ECO:0000313" key="5">
    <source>
        <dbReference type="Proteomes" id="UP000006671"/>
    </source>
</evidence>